<feature type="binding site" evidence="7">
    <location>
        <position position="146"/>
    </location>
    <ligand>
        <name>a 1,2-diacyl-sn-glycero-3-phospho-(1'-sn-glycerol)</name>
        <dbReference type="ChEBI" id="CHEBI:64716"/>
    </ligand>
</feature>
<evidence type="ECO:0000256" key="6">
    <source>
        <dbReference type="ARBA" id="ARBA00023136"/>
    </source>
</evidence>
<feature type="transmembrane region" description="Helical" evidence="7">
    <location>
        <begin position="213"/>
        <end position="229"/>
    </location>
</feature>
<feature type="transmembrane region" description="Helical" evidence="7">
    <location>
        <begin position="249"/>
        <end position="266"/>
    </location>
</feature>
<evidence type="ECO:0000256" key="7">
    <source>
        <dbReference type="HAMAP-Rule" id="MF_01147"/>
    </source>
</evidence>
<feature type="transmembrane region" description="Helical" evidence="7">
    <location>
        <begin position="127"/>
        <end position="148"/>
    </location>
</feature>
<comment type="similarity">
    <text evidence="1 7">Belongs to the Lgt family.</text>
</comment>
<gene>
    <name evidence="7" type="primary">lgt</name>
    <name evidence="8" type="ORF">QO011_006730</name>
</gene>
<evidence type="ECO:0000256" key="3">
    <source>
        <dbReference type="ARBA" id="ARBA00022679"/>
    </source>
</evidence>
<dbReference type="Proteomes" id="UP001242480">
    <property type="component" value="Unassembled WGS sequence"/>
</dbReference>
<evidence type="ECO:0000256" key="2">
    <source>
        <dbReference type="ARBA" id="ARBA00022475"/>
    </source>
</evidence>
<keyword evidence="4 7" id="KW-0812">Transmembrane</keyword>
<comment type="catalytic activity">
    <reaction evidence="7">
        <text>L-cysteinyl-[prolipoprotein] + a 1,2-diacyl-sn-glycero-3-phospho-(1'-sn-glycerol) = an S-1,2-diacyl-sn-glyceryl-L-cysteinyl-[prolipoprotein] + sn-glycerol 1-phosphate + H(+)</text>
        <dbReference type="Rhea" id="RHEA:56712"/>
        <dbReference type="Rhea" id="RHEA-COMP:14679"/>
        <dbReference type="Rhea" id="RHEA-COMP:14680"/>
        <dbReference type="ChEBI" id="CHEBI:15378"/>
        <dbReference type="ChEBI" id="CHEBI:29950"/>
        <dbReference type="ChEBI" id="CHEBI:57685"/>
        <dbReference type="ChEBI" id="CHEBI:64716"/>
        <dbReference type="ChEBI" id="CHEBI:140658"/>
        <dbReference type="EC" id="2.5.1.145"/>
    </reaction>
</comment>
<dbReference type="PROSITE" id="PS01311">
    <property type="entry name" value="LGT"/>
    <property type="match status" value="1"/>
</dbReference>
<evidence type="ECO:0000313" key="8">
    <source>
        <dbReference type="EMBL" id="MDQ0473694.1"/>
    </source>
</evidence>
<dbReference type="InterPro" id="IPR001640">
    <property type="entry name" value="Lgt"/>
</dbReference>
<keyword evidence="3 7" id="KW-0808">Transferase</keyword>
<comment type="caution">
    <text evidence="8">The sequence shown here is derived from an EMBL/GenBank/DDBJ whole genome shotgun (WGS) entry which is preliminary data.</text>
</comment>
<dbReference type="PANTHER" id="PTHR30589:SF0">
    <property type="entry name" value="PHOSPHATIDYLGLYCEROL--PROLIPOPROTEIN DIACYLGLYCERYL TRANSFERASE"/>
    <property type="match status" value="1"/>
</dbReference>
<evidence type="ECO:0000256" key="5">
    <source>
        <dbReference type="ARBA" id="ARBA00022989"/>
    </source>
</evidence>
<feature type="transmembrane region" description="Helical" evidence="7">
    <location>
        <begin position="59"/>
        <end position="78"/>
    </location>
</feature>
<keyword evidence="2 7" id="KW-1003">Cell membrane</keyword>
<dbReference type="HAMAP" id="MF_01147">
    <property type="entry name" value="Lgt"/>
    <property type="match status" value="1"/>
</dbReference>
<keyword evidence="9" id="KW-1185">Reference proteome</keyword>
<comment type="subcellular location">
    <subcellularLocation>
        <location evidence="7">Cell membrane</location>
        <topology evidence="7">Multi-pass membrane protein</topology>
    </subcellularLocation>
</comment>
<name>A0ABU0JHC0_9HYPH</name>
<evidence type="ECO:0000313" key="9">
    <source>
        <dbReference type="Proteomes" id="UP001242480"/>
    </source>
</evidence>
<dbReference type="EMBL" id="JAUSVX010000017">
    <property type="protein sequence ID" value="MDQ0473694.1"/>
    <property type="molecule type" value="Genomic_DNA"/>
</dbReference>
<dbReference type="RefSeq" id="WP_307282274.1">
    <property type="nucleotide sequence ID" value="NZ_JAUSVX010000017.1"/>
</dbReference>
<comment type="pathway">
    <text evidence="7">Protein modification; lipoprotein biosynthesis (diacylglyceryl transfer).</text>
</comment>
<organism evidence="8 9">
    <name type="scientific">Labrys wisconsinensis</name>
    <dbReference type="NCBI Taxonomy" id="425677"/>
    <lineage>
        <taxon>Bacteria</taxon>
        <taxon>Pseudomonadati</taxon>
        <taxon>Pseudomonadota</taxon>
        <taxon>Alphaproteobacteria</taxon>
        <taxon>Hyphomicrobiales</taxon>
        <taxon>Xanthobacteraceae</taxon>
        <taxon>Labrys</taxon>
    </lineage>
</organism>
<accession>A0ABU0JHC0</accession>
<dbReference type="EC" id="2.5.1.145" evidence="7"/>
<dbReference type="GO" id="GO:0016740">
    <property type="term" value="F:transferase activity"/>
    <property type="evidence" value="ECO:0007669"/>
    <property type="project" value="UniProtKB-KW"/>
</dbReference>
<proteinExistence type="inferred from homology"/>
<evidence type="ECO:0000256" key="4">
    <source>
        <dbReference type="ARBA" id="ARBA00022692"/>
    </source>
</evidence>
<feature type="transmembrane region" description="Helical" evidence="7">
    <location>
        <begin position="189"/>
        <end position="206"/>
    </location>
</feature>
<dbReference type="PANTHER" id="PTHR30589">
    <property type="entry name" value="PROLIPOPROTEIN DIACYLGLYCERYL TRANSFERASE"/>
    <property type="match status" value="1"/>
</dbReference>
<evidence type="ECO:0000256" key="1">
    <source>
        <dbReference type="ARBA" id="ARBA00007150"/>
    </source>
</evidence>
<protein>
    <recommendedName>
        <fullName evidence="7">Phosphatidylglycerol--prolipoprotein diacylglyceryl transferase</fullName>
        <ecNumber evidence="7">2.5.1.145</ecNumber>
    </recommendedName>
</protein>
<comment type="function">
    <text evidence="7">Catalyzes the transfer of the diacylglyceryl group from phosphatidylglycerol to the sulfhydryl group of the N-terminal cysteine of a prolipoprotein, the first step in the formation of mature lipoproteins.</text>
</comment>
<dbReference type="NCBIfam" id="TIGR00544">
    <property type="entry name" value="lgt"/>
    <property type="match status" value="1"/>
</dbReference>
<feature type="transmembrane region" description="Helical" evidence="7">
    <location>
        <begin position="20"/>
        <end position="39"/>
    </location>
</feature>
<feature type="transmembrane region" description="Helical" evidence="7">
    <location>
        <begin position="98"/>
        <end position="120"/>
    </location>
</feature>
<dbReference type="Pfam" id="PF01790">
    <property type="entry name" value="LGT"/>
    <property type="match status" value="1"/>
</dbReference>
<keyword evidence="5 7" id="KW-1133">Transmembrane helix</keyword>
<keyword evidence="6 7" id="KW-0472">Membrane</keyword>
<sequence>MLFALPLPAFNPVLVEVGPFAIRWYAISYIVGLVGGWIYGKRLIANAALWTRQPGDPALFDDLLVWVTFGVILGGRLGQVLIYEPTYYFANPLEIVQIWHGGMAFHGGLIGAALAIVIFARRHGVPVLSYFDVASAVAPIGLFFGRLANFVNGELWGRPTDVPWAFLFPRSMDAAGEIVPRHPSQLYEAALEGLVLFLVLLVLTRIGGLKRPGLVAGVFGVGYGLARSISELFREPDGYVLGPITTGQALSLPLILAGLGLIWYALRRKDAAQPATPA</sequence>
<reference evidence="8 9" key="1">
    <citation type="submission" date="2023-07" db="EMBL/GenBank/DDBJ databases">
        <title>Genomic Encyclopedia of Type Strains, Phase IV (KMG-IV): sequencing the most valuable type-strain genomes for metagenomic binning, comparative biology and taxonomic classification.</title>
        <authorList>
            <person name="Goeker M."/>
        </authorList>
    </citation>
    <scope>NUCLEOTIDE SEQUENCE [LARGE SCALE GENOMIC DNA]</scope>
    <source>
        <strain evidence="8 9">DSM 19619</strain>
    </source>
</reference>